<dbReference type="InterPro" id="IPR050772">
    <property type="entry name" value="Hydratase-Decarb/MhpD_sf"/>
</dbReference>
<comment type="caution">
    <text evidence="1">The sequence shown here is derived from an EMBL/GenBank/DDBJ whole genome shotgun (WGS) entry which is preliminary data.</text>
</comment>
<organism evidence="1 2">
    <name type="scientific">Asticcacaulis machinosus</name>
    <dbReference type="NCBI Taxonomy" id="2984211"/>
    <lineage>
        <taxon>Bacteria</taxon>
        <taxon>Pseudomonadati</taxon>
        <taxon>Pseudomonadota</taxon>
        <taxon>Alphaproteobacteria</taxon>
        <taxon>Caulobacterales</taxon>
        <taxon>Caulobacteraceae</taxon>
        <taxon>Asticcacaulis</taxon>
    </lineage>
</organism>
<dbReference type="Proteomes" id="UP001218579">
    <property type="component" value="Unassembled WGS sequence"/>
</dbReference>
<dbReference type="Gene3D" id="3.90.850.10">
    <property type="entry name" value="Fumarylacetoacetase-like, C-terminal domain"/>
    <property type="match status" value="1"/>
</dbReference>
<dbReference type="InterPro" id="IPR036663">
    <property type="entry name" value="Fumarylacetoacetase_C_sf"/>
</dbReference>
<name>A0ABT5HLI9_9CAUL</name>
<dbReference type="EMBL" id="JAQQKV010000002">
    <property type="protein sequence ID" value="MDC7677005.1"/>
    <property type="molecule type" value="Genomic_DNA"/>
</dbReference>
<proteinExistence type="predicted"/>
<dbReference type="PANTHER" id="PTHR30143:SF0">
    <property type="entry name" value="2-KETO-4-PENTENOATE HYDRATASE"/>
    <property type="match status" value="1"/>
</dbReference>
<dbReference type="RefSeq" id="WP_272745317.1">
    <property type="nucleotide sequence ID" value="NZ_JAQQKV010000002.1"/>
</dbReference>
<evidence type="ECO:0000313" key="1">
    <source>
        <dbReference type="EMBL" id="MDC7677005.1"/>
    </source>
</evidence>
<evidence type="ECO:0000313" key="2">
    <source>
        <dbReference type="Proteomes" id="UP001218579"/>
    </source>
</evidence>
<sequence>MPLKDIAKNFVSARRAATALNDYPGTIPSVLDESYFIQDQAIALWDKPVIGWKIGRLAPEKQAEHGTERLAGPIFQPMFKLYSGEPVHVPVFEHGFAAVEAEYIFRIGKDAPVAKTDYTEAEALNLIDAMFAGIEMAGSPLPTINKLGPTVVASDFGNNFGLILGPQLMAFDETSTVGDLDENAVKAFRATTEIDGHVVGQGGLFTMPGGPLKAIGWLAGHLARRGKPLRKGQLISSGATTGIHDILIGQSSTVKFDSPNLSQIELKLQTYRLESGNSELT</sequence>
<accession>A0ABT5HLI9</accession>
<gene>
    <name evidence="1" type="ORF">PQU98_12740</name>
</gene>
<keyword evidence="2" id="KW-1185">Reference proteome</keyword>
<dbReference type="PANTHER" id="PTHR30143">
    <property type="entry name" value="ACID HYDRATASE"/>
    <property type="match status" value="1"/>
</dbReference>
<reference evidence="1 2" key="1">
    <citation type="submission" date="2023-01" db="EMBL/GenBank/DDBJ databases">
        <title>Novel species of the genus Asticcacaulis isolated from rivers.</title>
        <authorList>
            <person name="Lu H."/>
        </authorList>
    </citation>
    <scope>NUCLEOTIDE SEQUENCE [LARGE SCALE GENOMIC DNA]</scope>
    <source>
        <strain evidence="1 2">LKC15W</strain>
    </source>
</reference>
<dbReference type="SUPFAM" id="SSF56529">
    <property type="entry name" value="FAH"/>
    <property type="match status" value="1"/>
</dbReference>
<protein>
    <submittedName>
        <fullName evidence="1">2-keto-4-pentenoate hydratase</fullName>
    </submittedName>
</protein>